<dbReference type="Gene3D" id="1.10.8.80">
    <property type="entry name" value="Magnesium chelatase subunit I, C-Terminal domain"/>
    <property type="match status" value="1"/>
</dbReference>
<dbReference type="NCBIfam" id="TIGR02442">
    <property type="entry name" value="Cob-chelat-sub"/>
    <property type="match status" value="1"/>
</dbReference>
<dbReference type="InterPro" id="IPR002035">
    <property type="entry name" value="VWF_A"/>
</dbReference>
<feature type="compositionally biased region" description="Basic and acidic residues" evidence="5">
    <location>
        <begin position="332"/>
        <end position="346"/>
    </location>
</feature>
<evidence type="ECO:0000256" key="2">
    <source>
        <dbReference type="ARBA" id="ARBA00022741"/>
    </source>
</evidence>
<dbReference type="Gene3D" id="3.40.50.410">
    <property type="entry name" value="von Willebrand factor, type A domain"/>
    <property type="match status" value="1"/>
</dbReference>
<dbReference type="SMART" id="SM00382">
    <property type="entry name" value="AAA"/>
    <property type="match status" value="1"/>
</dbReference>
<evidence type="ECO:0000256" key="1">
    <source>
        <dbReference type="ARBA" id="ARBA00005799"/>
    </source>
</evidence>
<dbReference type="PANTHER" id="PTHR35023">
    <property type="entry name" value="CHELATASE-RELATED"/>
    <property type="match status" value="1"/>
</dbReference>
<dbReference type="Gene3D" id="3.40.50.300">
    <property type="entry name" value="P-loop containing nucleotide triphosphate hydrolases"/>
    <property type="match status" value="1"/>
</dbReference>
<feature type="domain" description="VWFA" evidence="6">
    <location>
        <begin position="513"/>
        <end position="695"/>
    </location>
</feature>
<comment type="caution">
    <text evidence="7">The sequence shown here is derived from an EMBL/GenBank/DDBJ whole genome shotgun (WGS) entry which is preliminary data.</text>
</comment>
<dbReference type="InterPro" id="IPR000523">
    <property type="entry name" value="Mg_chelatse_chII-like_cat_dom"/>
</dbReference>
<dbReference type="PANTHER" id="PTHR35023:SF1">
    <property type="entry name" value="MG-PROTOPORPHYRIN IX CHELATASE"/>
    <property type="match status" value="1"/>
</dbReference>
<dbReference type="InterPro" id="IPR052989">
    <property type="entry name" value="Mg-chelatase_DI-like"/>
</dbReference>
<feature type="compositionally biased region" description="Polar residues" evidence="5">
    <location>
        <begin position="386"/>
        <end position="395"/>
    </location>
</feature>
<evidence type="ECO:0000256" key="3">
    <source>
        <dbReference type="ARBA" id="ARBA00022840"/>
    </source>
</evidence>
<dbReference type="InterPro" id="IPR012804">
    <property type="entry name" value="Cob_chelat_sub_put"/>
</dbReference>
<evidence type="ECO:0000256" key="5">
    <source>
        <dbReference type="SAM" id="MobiDB-lite"/>
    </source>
</evidence>
<name>A0A5S4ZTG4_9FIRM</name>
<organism evidence="7 8">
    <name type="scientific">Desulfallas thermosapovorans DSM 6562</name>
    <dbReference type="NCBI Taxonomy" id="1121431"/>
    <lineage>
        <taxon>Bacteria</taxon>
        <taxon>Bacillati</taxon>
        <taxon>Bacillota</taxon>
        <taxon>Clostridia</taxon>
        <taxon>Eubacteriales</taxon>
        <taxon>Desulfallaceae</taxon>
        <taxon>Desulfallas</taxon>
    </lineage>
</organism>
<reference evidence="7 8" key="1">
    <citation type="submission" date="2019-07" db="EMBL/GenBank/DDBJ databases">
        <title>Genomic Encyclopedia of Type Strains, Phase I: the one thousand microbial genomes (KMG-I) project.</title>
        <authorList>
            <person name="Kyrpides N."/>
        </authorList>
    </citation>
    <scope>NUCLEOTIDE SEQUENCE [LARGE SCALE GENOMIC DNA]</scope>
    <source>
        <strain evidence="7 8">DSM 6562</strain>
    </source>
</reference>
<dbReference type="PROSITE" id="PS50234">
    <property type="entry name" value="VWFA"/>
    <property type="match status" value="1"/>
</dbReference>
<proteinExistence type="inferred from homology"/>
<dbReference type="InterPro" id="IPR041628">
    <property type="entry name" value="ChlI/MoxR_AAA_lid"/>
</dbReference>
<dbReference type="InterPro" id="IPR036465">
    <property type="entry name" value="vWFA_dom_sf"/>
</dbReference>
<dbReference type="InterPro" id="IPR003593">
    <property type="entry name" value="AAA+_ATPase"/>
</dbReference>
<dbReference type="EMBL" id="VNHM01000008">
    <property type="protein sequence ID" value="TYO95378.1"/>
    <property type="molecule type" value="Genomic_DNA"/>
</dbReference>
<evidence type="ECO:0000313" key="8">
    <source>
        <dbReference type="Proteomes" id="UP000323166"/>
    </source>
</evidence>
<dbReference type="Pfam" id="PF01078">
    <property type="entry name" value="Mg_chelatase"/>
    <property type="match status" value="1"/>
</dbReference>
<dbReference type="CDD" id="cd00009">
    <property type="entry name" value="AAA"/>
    <property type="match status" value="1"/>
</dbReference>
<dbReference type="SUPFAM" id="SSF53300">
    <property type="entry name" value="vWA-like"/>
    <property type="match status" value="1"/>
</dbReference>
<accession>A0A5S4ZTG4</accession>
<dbReference type="SMART" id="SM00327">
    <property type="entry name" value="VWA"/>
    <property type="match status" value="1"/>
</dbReference>
<dbReference type="SUPFAM" id="SSF52540">
    <property type="entry name" value="P-loop containing nucleoside triphosphate hydrolases"/>
    <property type="match status" value="1"/>
</dbReference>
<sequence length="696" mass="76884">MCAYHRMVYPFSAIVGQEKLKLGLILCAINEHLGGILIRGAKGTAKSTAVRALAALLPEVAVVKGCPFNCHPQKAERLCAHCRKRLANGEILAQTRRQVQVIELPVSSTEDRVLGGLDFGQTIKKGVPTFEPGLLARAHRGIIYIDEVNLLDHHIVDILLDAAAMGVNVVEREGISYTHDAQFILIGTMNPEEGDLRPQFKDRFGLCVQVEGELDPGQRVKIIRRREQFEADPREFYTRWAAREQELRERITAAKKLLPRVKITGKLLNLVSGLCLARGTPGHRADITLAATARTVAAWHGRDEVQEQDVLAAAELVLLHRARQSRQQSHMEGMDNHETTGQREMGEQQPGEKANPGDNNQQPGEPANPDHVDHSNCSRANRPVPTANNSLNNAPACNGTGKARGNFQNGSSPLLHQMVFNIIEPFLVKHLSAGHDRLARRDSGRRFWTKTTLRSGRYVRSTMQPGKNDLAFDATLRAAAPYQCRRQKDVDVAVIIEKSDIREKVREKHTGQLILFVVDASGSMGARQRMSETKGAILSLLVDAYQKRDKIGLVTFRDKTAEILLPPTNSVDMGQRLLKDLPVGGKTPLAAGLLKSYELASIHLRKHPEVAPLLVIITDGKSNVSLGGAKPLLEALQAGEIISVDKRIKSLVVDVEKNTRVTFGVTRELAWVMGADFYRLEELKAKTLVDAVRRAN</sequence>
<dbReference type="CDD" id="cd01451">
    <property type="entry name" value="vWA_Magnesium_chelatase"/>
    <property type="match status" value="1"/>
</dbReference>
<dbReference type="Pfam" id="PF13519">
    <property type="entry name" value="VWA_2"/>
    <property type="match status" value="1"/>
</dbReference>
<gene>
    <name evidence="7" type="ORF">LX24_01729</name>
</gene>
<evidence type="ECO:0000313" key="7">
    <source>
        <dbReference type="EMBL" id="TYO95378.1"/>
    </source>
</evidence>
<keyword evidence="3" id="KW-0067">ATP-binding</keyword>
<evidence type="ECO:0000259" key="6">
    <source>
        <dbReference type="PROSITE" id="PS50234"/>
    </source>
</evidence>
<dbReference type="Pfam" id="PF17863">
    <property type="entry name" value="AAA_lid_2"/>
    <property type="match status" value="1"/>
</dbReference>
<dbReference type="InterPro" id="IPR027417">
    <property type="entry name" value="P-loop_NTPase"/>
</dbReference>
<keyword evidence="8" id="KW-1185">Reference proteome</keyword>
<comment type="similarity">
    <text evidence="1">Belongs to the Mg-chelatase subunits D/I family.</text>
</comment>
<dbReference type="InterPro" id="IPR041702">
    <property type="entry name" value="BchD/ChlD_VWA"/>
</dbReference>
<dbReference type="GO" id="GO:0005524">
    <property type="term" value="F:ATP binding"/>
    <property type="evidence" value="ECO:0007669"/>
    <property type="project" value="UniProtKB-KW"/>
</dbReference>
<feature type="region of interest" description="Disordered" evidence="5">
    <location>
        <begin position="323"/>
        <end position="397"/>
    </location>
</feature>
<dbReference type="Proteomes" id="UP000323166">
    <property type="component" value="Unassembled WGS sequence"/>
</dbReference>
<keyword evidence="2" id="KW-0547">Nucleotide-binding</keyword>
<protein>
    <recommendedName>
        <fullName evidence="4">Mg-protoporphyrin IX chelatase</fullName>
    </recommendedName>
</protein>
<dbReference type="AlphaFoldDB" id="A0A5S4ZTG4"/>
<evidence type="ECO:0000256" key="4">
    <source>
        <dbReference type="ARBA" id="ARBA00030759"/>
    </source>
</evidence>